<dbReference type="EMBL" id="CAJPWZ010001850">
    <property type="protein sequence ID" value="CAG2225472.1"/>
    <property type="molecule type" value="Genomic_DNA"/>
</dbReference>
<name>A0A8S3SVZ2_MYTED</name>
<comment type="caution">
    <text evidence="1">The sequence shown here is derived from an EMBL/GenBank/DDBJ whole genome shotgun (WGS) entry which is preliminary data.</text>
</comment>
<gene>
    <name evidence="1" type="ORF">MEDL_38620</name>
</gene>
<dbReference type="Proteomes" id="UP000683360">
    <property type="component" value="Unassembled WGS sequence"/>
</dbReference>
<sequence length="266" mass="30412">MKHGISKDFDESGCVPLALFTDGVNPNKNTAAIKLIWPIILTWITLPQDIRYFLGPMMLLGIVPDRRKMAANFNIFDDDSISTWSNTGKGFYENRIFDDASSSSALAICDADGIPEKGQKSWATSVFKKMYPVSFISSLPPPPLNTDIAYVIDGMFIINTIPLSVHKTFLDYARFLFDKWVVRPHFQFKATEVHLVFDHPNRQGTSPKDIERSRRDITDQTIEFDKLSPDTDLPSNWRSFLSVRKQKRLLVNFISEHFLTFANQKL</sequence>
<evidence type="ECO:0000313" key="1">
    <source>
        <dbReference type="EMBL" id="CAG2225472.1"/>
    </source>
</evidence>
<proteinExistence type="predicted"/>
<organism evidence="1 2">
    <name type="scientific">Mytilus edulis</name>
    <name type="common">Blue mussel</name>
    <dbReference type="NCBI Taxonomy" id="6550"/>
    <lineage>
        <taxon>Eukaryota</taxon>
        <taxon>Metazoa</taxon>
        <taxon>Spiralia</taxon>
        <taxon>Lophotrochozoa</taxon>
        <taxon>Mollusca</taxon>
        <taxon>Bivalvia</taxon>
        <taxon>Autobranchia</taxon>
        <taxon>Pteriomorphia</taxon>
        <taxon>Mytilida</taxon>
        <taxon>Mytiloidea</taxon>
        <taxon>Mytilidae</taxon>
        <taxon>Mytilinae</taxon>
        <taxon>Mytilus</taxon>
    </lineage>
</organism>
<accession>A0A8S3SVZ2</accession>
<evidence type="ECO:0000313" key="2">
    <source>
        <dbReference type="Proteomes" id="UP000683360"/>
    </source>
</evidence>
<reference evidence="1" key="1">
    <citation type="submission" date="2021-03" db="EMBL/GenBank/DDBJ databases">
        <authorList>
            <person name="Bekaert M."/>
        </authorList>
    </citation>
    <scope>NUCLEOTIDE SEQUENCE</scope>
</reference>
<protein>
    <submittedName>
        <fullName evidence="1">Uncharacterized protein</fullName>
    </submittedName>
</protein>
<dbReference type="AlphaFoldDB" id="A0A8S3SVZ2"/>
<keyword evidence="2" id="KW-1185">Reference proteome</keyword>
<dbReference type="OrthoDB" id="10427003at2759"/>